<keyword evidence="8" id="KW-0482">Metalloprotease</keyword>
<evidence type="ECO:0000256" key="12">
    <source>
        <dbReference type="PIRSR" id="PIRSR621190-2"/>
    </source>
</evidence>
<dbReference type="CDD" id="cd00094">
    <property type="entry name" value="HX"/>
    <property type="match status" value="1"/>
</dbReference>
<keyword evidence="4" id="KW-0677">Repeat</keyword>
<name>A0A674EMD7_SALTR</name>
<evidence type="ECO:0000256" key="7">
    <source>
        <dbReference type="ARBA" id="ARBA00022837"/>
    </source>
</evidence>
<dbReference type="SUPFAM" id="SSF55486">
    <property type="entry name" value="Metalloproteases ('zincins'), catalytic domain"/>
    <property type="match status" value="1"/>
</dbReference>
<feature type="binding site" evidence="12">
    <location>
        <position position="148"/>
    </location>
    <ligand>
        <name>Zn(2+)</name>
        <dbReference type="ChEBI" id="CHEBI:29105"/>
        <label>1</label>
    </ligand>
</feature>
<evidence type="ECO:0000313" key="16">
    <source>
        <dbReference type="Ensembl" id="ENSSTUP00000108862.1"/>
    </source>
</evidence>
<feature type="binding site" evidence="12">
    <location>
        <position position="391"/>
    </location>
    <ligand>
        <name>Ca(2+)</name>
        <dbReference type="ChEBI" id="CHEBI:29108"/>
        <label>5</label>
    </ligand>
</feature>
<evidence type="ECO:0000256" key="6">
    <source>
        <dbReference type="ARBA" id="ARBA00022833"/>
    </source>
</evidence>
<organism evidence="16 17">
    <name type="scientific">Salmo trutta</name>
    <name type="common">Brown trout</name>
    <dbReference type="NCBI Taxonomy" id="8032"/>
    <lineage>
        <taxon>Eukaryota</taxon>
        <taxon>Metazoa</taxon>
        <taxon>Chordata</taxon>
        <taxon>Craniata</taxon>
        <taxon>Vertebrata</taxon>
        <taxon>Euteleostomi</taxon>
        <taxon>Actinopterygii</taxon>
        <taxon>Neopterygii</taxon>
        <taxon>Teleostei</taxon>
        <taxon>Protacanthopterygii</taxon>
        <taxon>Salmoniformes</taxon>
        <taxon>Salmonidae</taxon>
        <taxon>Salmoninae</taxon>
        <taxon>Salmo</taxon>
    </lineage>
</organism>
<dbReference type="InterPro" id="IPR021190">
    <property type="entry name" value="Pept_M10A"/>
</dbReference>
<evidence type="ECO:0000256" key="13">
    <source>
        <dbReference type="PIRSR" id="PIRSR621190-4"/>
    </source>
</evidence>
<feature type="binding site" evidence="11">
    <location>
        <position position="179"/>
    </location>
    <ligand>
        <name>Zn(2+)</name>
        <dbReference type="ChEBI" id="CHEBI:29105"/>
        <label>2</label>
        <note>catalytic</note>
    </ligand>
</feature>
<dbReference type="GO" id="GO:0006508">
    <property type="term" value="P:proteolysis"/>
    <property type="evidence" value="ECO:0007669"/>
    <property type="project" value="UniProtKB-KW"/>
</dbReference>
<dbReference type="GO" id="GO:0008270">
    <property type="term" value="F:zinc ion binding"/>
    <property type="evidence" value="ECO:0007669"/>
    <property type="project" value="InterPro"/>
</dbReference>
<feature type="binding site" evidence="12">
    <location>
        <position position="155"/>
    </location>
    <ligand>
        <name>Ca(2+)</name>
        <dbReference type="ChEBI" id="CHEBI:29108"/>
        <label>3</label>
    </ligand>
</feature>
<evidence type="ECO:0000256" key="8">
    <source>
        <dbReference type="ARBA" id="ARBA00023049"/>
    </source>
</evidence>
<comment type="cofactor">
    <cofactor evidence="12">
        <name>Zn(2+)</name>
        <dbReference type="ChEBI" id="CHEBI:29105"/>
    </cofactor>
    <text evidence="12">Binds 2 Zn(2+) ions per subunit.</text>
</comment>
<feature type="binding site" evidence="12">
    <location>
        <position position="293"/>
    </location>
    <ligand>
        <name>Ca(2+)</name>
        <dbReference type="ChEBI" id="CHEBI:29108"/>
        <label>4</label>
    </ligand>
</feature>
<dbReference type="SUPFAM" id="SSF50923">
    <property type="entry name" value="Hemopexin-like domain"/>
    <property type="match status" value="1"/>
</dbReference>
<protein>
    <recommendedName>
        <fullName evidence="15">Peptidase metallopeptidase domain-containing protein</fullName>
    </recommendedName>
</protein>
<keyword evidence="2" id="KW-0645">Protease</keyword>
<comment type="cofactor">
    <cofactor evidence="12">
        <name>Ca(2+)</name>
        <dbReference type="ChEBI" id="CHEBI:29108"/>
    </cofactor>
    <text evidence="12">Can bind about 5 Ca(2+) ions per subunit.</text>
</comment>
<dbReference type="AlphaFoldDB" id="A0A674EMD7"/>
<keyword evidence="3 11" id="KW-0479">Metal-binding</keyword>
<reference evidence="16" key="1">
    <citation type="submission" date="2025-08" db="UniProtKB">
        <authorList>
            <consortium name="Ensembl"/>
        </authorList>
    </citation>
    <scope>IDENTIFICATION</scope>
</reference>
<dbReference type="InterPro" id="IPR036365">
    <property type="entry name" value="PGBD-like_sf"/>
</dbReference>
<evidence type="ECO:0000313" key="17">
    <source>
        <dbReference type="Proteomes" id="UP000472277"/>
    </source>
</evidence>
<feature type="binding site" evidence="12">
    <location>
        <position position="389"/>
    </location>
    <ligand>
        <name>Ca(2+)</name>
        <dbReference type="ChEBI" id="CHEBI:29108"/>
        <label>4</label>
    </ligand>
</feature>
<dbReference type="GO" id="GO:0030198">
    <property type="term" value="P:extracellular matrix organization"/>
    <property type="evidence" value="ECO:0007669"/>
    <property type="project" value="TreeGrafter"/>
</dbReference>
<dbReference type="Gene3D" id="2.110.10.10">
    <property type="entry name" value="Hemopexin-like domain"/>
    <property type="match status" value="1"/>
</dbReference>
<sequence length="416" mass="47273">DIQTNHCIILTMYTYSMPKPHPNNHPKLYDYLSQYNTDVGLTKSTSQSIIKPDIHKSLEAMQAFFGLEVTGVLDKNTLEVMKDSRCGVSDIKKSTVTYRITQYTPDLRQSDVDATIAQAFQIYSDVIAQDFKQIYTDTADIMILFKDHGDFYPFDGGETHFDDDKTWTMRVNLQLVAAHEFGHALGLDHSRDRRALMFPTYQYVNTNGYTLPDDDRRGVQALYVHVCNPRMPTENPKPDSRPNPKDEQCNRDLVFHAASSIRGELYFFKNGTAVQGIRLTKVSSRWAQINYVDAAYEIPAKYGVYLFEDTVRANAKTILPGYQKSISNLGTPLSVTKLDASVYVPTRGKTLFLVGKVSLEHDLIKIRQMDYGYPQSITQDFPGIGSKVDAVFENLFCNEYYLGLSMTPCQNKVEMQ</sequence>
<evidence type="ECO:0000256" key="4">
    <source>
        <dbReference type="ARBA" id="ARBA00022737"/>
    </source>
</evidence>
<keyword evidence="6 11" id="KW-0862">Zinc</keyword>
<feature type="binding site" evidence="11">
    <location>
        <position position="183"/>
    </location>
    <ligand>
        <name>Zn(2+)</name>
        <dbReference type="ChEBI" id="CHEBI:29105"/>
        <label>2</label>
        <note>catalytic</note>
    </ligand>
</feature>
<feature type="binding site" evidence="12">
    <location>
        <position position="140"/>
    </location>
    <ligand>
        <name>Ca(2+)</name>
        <dbReference type="ChEBI" id="CHEBI:29108"/>
        <label>2</label>
    </ligand>
</feature>
<dbReference type="PROSITE" id="PS51642">
    <property type="entry name" value="HEMOPEXIN_2"/>
    <property type="match status" value="1"/>
</dbReference>
<dbReference type="OMA" id="YYWRKSS"/>
<feature type="repeat" description="Hemopexin" evidence="14">
    <location>
        <begin position="335"/>
        <end position="384"/>
    </location>
</feature>
<dbReference type="GO" id="GO:0031012">
    <property type="term" value="C:extracellular matrix"/>
    <property type="evidence" value="ECO:0007669"/>
    <property type="project" value="InterPro"/>
</dbReference>
<dbReference type="Ensembl" id="ENSSTUT00000116594.1">
    <property type="protein sequence ID" value="ENSSTUP00000108862.1"/>
    <property type="gene ID" value="ENSSTUG00000048330.1"/>
</dbReference>
<evidence type="ECO:0000256" key="9">
    <source>
        <dbReference type="ARBA" id="ARBA00023145"/>
    </source>
</evidence>
<feature type="binding site" evidence="12">
    <location>
        <position position="156"/>
    </location>
    <ligand>
        <name>Ca(2+)</name>
        <dbReference type="ChEBI" id="CHEBI:29108"/>
        <label>3</label>
    </ligand>
</feature>
<dbReference type="PANTHER" id="PTHR10201">
    <property type="entry name" value="MATRIX METALLOPROTEINASE"/>
    <property type="match status" value="1"/>
</dbReference>
<feature type="modified residue" description="Phosphotyrosine; by PKDCC" evidence="13">
    <location>
        <position position="322"/>
    </location>
</feature>
<dbReference type="InterPro" id="IPR001818">
    <property type="entry name" value="Pept_M10_metallopeptidase"/>
</dbReference>
<dbReference type="SMART" id="SM00120">
    <property type="entry name" value="HX"/>
    <property type="match status" value="2"/>
</dbReference>
<evidence type="ECO:0000256" key="2">
    <source>
        <dbReference type="ARBA" id="ARBA00022670"/>
    </source>
</evidence>
<dbReference type="InterPro" id="IPR033739">
    <property type="entry name" value="M10A_MMP"/>
</dbReference>
<feature type="binding site" evidence="12">
    <location>
        <position position="163"/>
    </location>
    <ligand>
        <name>Ca(2+)</name>
        <dbReference type="ChEBI" id="CHEBI:29108"/>
        <label>1</label>
    </ligand>
</feature>
<evidence type="ECO:0000256" key="14">
    <source>
        <dbReference type="PROSITE-ProRule" id="PRU01011"/>
    </source>
</evidence>
<feature type="binding site" evidence="12">
    <location>
        <position position="160"/>
    </location>
    <ligand>
        <name>Zn(2+)</name>
        <dbReference type="ChEBI" id="CHEBI:29105"/>
        <label>1</label>
    </ligand>
</feature>
<dbReference type="InParanoid" id="A0A674EMD7"/>
<evidence type="ECO:0000256" key="1">
    <source>
        <dbReference type="ARBA" id="ARBA00010370"/>
    </source>
</evidence>
<dbReference type="Gene3D" id="3.40.390.10">
    <property type="entry name" value="Collagenase (Catalytic Domain)"/>
    <property type="match status" value="1"/>
</dbReference>
<feature type="binding site" evidence="12">
    <location>
        <position position="106"/>
    </location>
    <ligand>
        <name>Ca(2+)</name>
        <dbReference type="ChEBI" id="CHEBI:29108"/>
        <label>1</label>
    </ligand>
</feature>
<keyword evidence="7 12" id="KW-0106">Calcium</keyword>
<dbReference type="SUPFAM" id="SSF47090">
    <property type="entry name" value="PGBD-like"/>
    <property type="match status" value="1"/>
</dbReference>
<keyword evidence="5" id="KW-0378">Hydrolase</keyword>
<evidence type="ECO:0000259" key="15">
    <source>
        <dbReference type="SMART" id="SM00235"/>
    </source>
</evidence>
<dbReference type="PANTHER" id="PTHR10201:SF316">
    <property type="entry name" value="STROMELYSIN-2 PRECURSOR"/>
    <property type="match status" value="1"/>
</dbReference>
<dbReference type="Pfam" id="PF01471">
    <property type="entry name" value="PG_binding_1"/>
    <property type="match status" value="1"/>
</dbReference>
<feature type="domain" description="Peptidase metallopeptidase" evidence="15">
    <location>
        <begin position="87"/>
        <end position="225"/>
    </location>
</feature>
<evidence type="ECO:0000256" key="11">
    <source>
        <dbReference type="PIRSR" id="PIRSR001191-2"/>
    </source>
</evidence>
<feature type="binding site" evidence="11">
    <location>
        <position position="189"/>
    </location>
    <ligand>
        <name>Zn(2+)</name>
        <dbReference type="ChEBI" id="CHEBI:29105"/>
        <label>2</label>
        <note>catalytic</note>
    </ligand>
</feature>
<feature type="binding site" evidence="12">
    <location>
        <position position="295"/>
    </location>
    <ligand>
        <name>Ca(2+)</name>
        <dbReference type="ChEBI" id="CHEBI:29108"/>
        <label>5</label>
    </ligand>
</feature>
<feature type="binding site" description="in inhibited form" evidence="12">
    <location>
        <position position="86"/>
    </location>
    <ligand>
        <name>Zn(2+)</name>
        <dbReference type="ChEBI" id="CHEBI:29105"/>
        <label>2</label>
        <note>catalytic</note>
    </ligand>
</feature>
<dbReference type="InterPro" id="IPR024079">
    <property type="entry name" value="MetalloPept_cat_dom_sf"/>
</dbReference>
<dbReference type="InterPro" id="IPR036375">
    <property type="entry name" value="Hemopexin-like_dom_sf"/>
</dbReference>
<keyword evidence="17" id="KW-1185">Reference proteome</keyword>
<keyword evidence="9" id="KW-0865">Zymogen</keyword>
<dbReference type="SMART" id="SM00235">
    <property type="entry name" value="ZnMc"/>
    <property type="match status" value="1"/>
</dbReference>
<dbReference type="InterPro" id="IPR018487">
    <property type="entry name" value="Hemopexin-like_repeat"/>
</dbReference>
<proteinExistence type="inferred from homology"/>
<dbReference type="Proteomes" id="UP000472277">
    <property type="component" value="Chromosome 26"/>
</dbReference>
<dbReference type="Pfam" id="PF00413">
    <property type="entry name" value="Peptidase_M10"/>
    <property type="match status" value="1"/>
</dbReference>
<dbReference type="GeneTree" id="ENSGT00940000167100"/>
<reference evidence="16" key="2">
    <citation type="submission" date="2025-09" db="UniProtKB">
        <authorList>
            <consortium name="Ensembl"/>
        </authorList>
    </citation>
    <scope>IDENTIFICATION</scope>
</reference>
<dbReference type="GO" id="GO:0004222">
    <property type="term" value="F:metalloendopeptidase activity"/>
    <property type="evidence" value="ECO:0007669"/>
    <property type="project" value="InterPro"/>
</dbReference>
<dbReference type="InterPro" id="IPR000585">
    <property type="entry name" value="Hemopexin-like_dom"/>
</dbReference>
<dbReference type="InterPro" id="IPR006026">
    <property type="entry name" value="Peptidase_Metallo"/>
</dbReference>
<comment type="similarity">
    <text evidence="1">Belongs to the peptidase M10A family.</text>
</comment>
<evidence type="ECO:0000256" key="10">
    <source>
        <dbReference type="PIRSR" id="PIRSR001191-1"/>
    </source>
</evidence>
<dbReference type="CDD" id="cd04278">
    <property type="entry name" value="ZnMc_MMP"/>
    <property type="match status" value="1"/>
</dbReference>
<dbReference type="GO" id="GO:0030574">
    <property type="term" value="P:collagen catabolic process"/>
    <property type="evidence" value="ECO:0007669"/>
    <property type="project" value="TreeGrafter"/>
</dbReference>
<evidence type="ECO:0000256" key="5">
    <source>
        <dbReference type="ARBA" id="ARBA00022801"/>
    </source>
</evidence>
<evidence type="ECO:0000256" key="3">
    <source>
        <dbReference type="ARBA" id="ARBA00022723"/>
    </source>
</evidence>
<feature type="active site" evidence="10">
    <location>
        <position position="180"/>
    </location>
</feature>
<accession>A0A674EMD7</accession>
<dbReference type="InterPro" id="IPR002477">
    <property type="entry name" value="Peptidoglycan-bd-like"/>
</dbReference>
<dbReference type="PIRSF" id="PIRSF001191">
    <property type="entry name" value="Peptidase_M10A_matrix"/>
    <property type="match status" value="1"/>
</dbReference>
<feature type="binding site" evidence="12">
    <location>
        <position position="162"/>
    </location>
    <ligand>
        <name>Ca(2+)</name>
        <dbReference type="ChEBI" id="CHEBI:29108"/>
        <label>3</label>
    </ligand>
</feature>
<feature type="binding site" evidence="12">
    <location>
        <position position="197"/>
    </location>
    <ligand>
        <name>Zn(2+)</name>
        <dbReference type="ChEBI" id="CHEBI:29105"/>
        <label>2</label>
        <note>catalytic</note>
    </ligand>
</feature>
<feature type="binding site" evidence="12">
    <location>
        <position position="150"/>
    </location>
    <ligand>
        <name>Zn(2+)</name>
        <dbReference type="ChEBI" id="CHEBI:29105"/>
        <label>1</label>
    </ligand>
</feature>